<accession>A0A2W5N2A2</accession>
<sequence>MATIKDNKTAGRYELEESGHVAHADYRKENGTLYIKYVEAPEALRGTGAAGRLMEGVTAVARAENLKIMPICGYAASWLRKHKEHHDLMA</sequence>
<dbReference type="SUPFAM" id="SSF55729">
    <property type="entry name" value="Acyl-CoA N-acyltransferases (Nat)"/>
    <property type="match status" value="1"/>
</dbReference>
<evidence type="ECO:0000313" key="3">
    <source>
        <dbReference type="Proteomes" id="UP000249417"/>
    </source>
</evidence>
<proteinExistence type="predicted"/>
<keyword evidence="2" id="KW-0808">Transferase</keyword>
<reference evidence="2 3" key="1">
    <citation type="submission" date="2017-08" db="EMBL/GenBank/DDBJ databases">
        <title>Infants hospitalized years apart are colonized by the same room-sourced microbial strains.</title>
        <authorList>
            <person name="Brooks B."/>
            <person name="Olm M.R."/>
            <person name="Firek B.A."/>
            <person name="Baker R."/>
            <person name="Thomas B.C."/>
            <person name="Morowitz M.J."/>
            <person name="Banfield J.F."/>
        </authorList>
    </citation>
    <scope>NUCLEOTIDE SEQUENCE [LARGE SCALE GENOMIC DNA]</scope>
    <source>
        <strain evidence="2">S2_005_002_R2_29</strain>
    </source>
</reference>
<dbReference type="InterPro" id="IPR031165">
    <property type="entry name" value="GNAT_YJDJ"/>
</dbReference>
<dbReference type="Gene3D" id="3.40.630.30">
    <property type="match status" value="1"/>
</dbReference>
<dbReference type="InterPro" id="IPR045057">
    <property type="entry name" value="Gcn5-rel_NAT"/>
</dbReference>
<dbReference type="InterPro" id="IPR016181">
    <property type="entry name" value="Acyl_CoA_acyltransferase"/>
</dbReference>
<comment type="caution">
    <text evidence="2">The sequence shown here is derived from an EMBL/GenBank/DDBJ whole genome shotgun (WGS) entry which is preliminary data.</text>
</comment>
<dbReference type="PROSITE" id="PS51729">
    <property type="entry name" value="GNAT_YJDJ"/>
    <property type="match status" value="1"/>
</dbReference>
<feature type="domain" description="N-acetyltransferase" evidence="1">
    <location>
        <begin position="5"/>
        <end position="90"/>
    </location>
</feature>
<dbReference type="GO" id="GO:0016740">
    <property type="term" value="F:transferase activity"/>
    <property type="evidence" value="ECO:0007669"/>
    <property type="project" value="UniProtKB-KW"/>
</dbReference>
<evidence type="ECO:0000259" key="1">
    <source>
        <dbReference type="PROSITE" id="PS51729"/>
    </source>
</evidence>
<evidence type="ECO:0000313" key="2">
    <source>
        <dbReference type="EMBL" id="PZQ44945.1"/>
    </source>
</evidence>
<dbReference type="PANTHER" id="PTHR31435">
    <property type="entry name" value="PROTEIN NATD1"/>
    <property type="match status" value="1"/>
</dbReference>
<gene>
    <name evidence="2" type="ORF">DI551_09060</name>
</gene>
<dbReference type="EMBL" id="QFQB01000071">
    <property type="protein sequence ID" value="PZQ44945.1"/>
    <property type="molecule type" value="Genomic_DNA"/>
</dbReference>
<protein>
    <submittedName>
        <fullName evidence="2">N-acetyltransferase</fullName>
    </submittedName>
</protein>
<dbReference type="PANTHER" id="PTHR31435:SF10">
    <property type="entry name" value="BSR4717 PROTEIN"/>
    <property type="match status" value="1"/>
</dbReference>
<dbReference type="Pfam" id="PF14542">
    <property type="entry name" value="Acetyltransf_CG"/>
    <property type="match status" value="1"/>
</dbReference>
<dbReference type="Proteomes" id="UP000249417">
    <property type="component" value="Unassembled WGS sequence"/>
</dbReference>
<organism evidence="2 3">
    <name type="scientific">Micavibrio aeruginosavorus</name>
    <dbReference type="NCBI Taxonomy" id="349221"/>
    <lineage>
        <taxon>Bacteria</taxon>
        <taxon>Pseudomonadati</taxon>
        <taxon>Bdellovibrionota</taxon>
        <taxon>Bdellovibrionia</taxon>
        <taxon>Bdellovibrionales</taxon>
        <taxon>Pseudobdellovibrionaceae</taxon>
        <taxon>Micavibrio</taxon>
    </lineage>
</organism>
<dbReference type="AlphaFoldDB" id="A0A2W5N2A2"/>
<name>A0A2W5N2A2_9BACT</name>